<keyword evidence="3" id="KW-1185">Reference proteome</keyword>
<dbReference type="RefSeq" id="WP_133321205.1">
    <property type="nucleotide sequence ID" value="NZ_SMTF01000003.1"/>
</dbReference>
<gene>
    <name evidence="2" type="ORF">E2F46_06135</name>
</gene>
<feature type="region of interest" description="Disordered" evidence="1">
    <location>
        <begin position="1"/>
        <end position="34"/>
    </location>
</feature>
<evidence type="ECO:0000256" key="1">
    <source>
        <dbReference type="SAM" id="MobiDB-lite"/>
    </source>
</evidence>
<dbReference type="EMBL" id="SMTF01000003">
    <property type="protein sequence ID" value="TDK26173.1"/>
    <property type="molecule type" value="Genomic_DNA"/>
</dbReference>
<accession>A0A4R5TYA7</accession>
<feature type="compositionally biased region" description="Basic residues" evidence="1">
    <location>
        <begin position="1"/>
        <end position="14"/>
    </location>
</feature>
<protein>
    <submittedName>
        <fullName evidence="2">Uncharacterized protein</fullName>
    </submittedName>
</protein>
<dbReference type="AlphaFoldDB" id="A0A4R5TYA7"/>
<sequence>MTGKASKRGAKKRAGANPPVQMREFEWNPPVYPDLTTEEARAGEDALLERVRSDESQPGDVVHFHPAIINRFCDFALDGREIEHWMLEALADSLLGVLKGGEWHDEFDLPGRAPQPGSTGWHPRDEKEFNIALTVAARVMRKERVTSAMHAVAAEMSCSFETVRAAYYKWRPIIAPKRSTRNADGSISGRKFRMTSRKP</sequence>
<proteinExistence type="predicted"/>
<name>A0A4R5TYA7_9GAMM</name>
<evidence type="ECO:0000313" key="3">
    <source>
        <dbReference type="Proteomes" id="UP000294796"/>
    </source>
</evidence>
<comment type="caution">
    <text evidence="2">The sequence shown here is derived from an EMBL/GenBank/DDBJ whole genome shotgun (WGS) entry which is preliminary data.</text>
</comment>
<feature type="compositionally biased region" description="Basic residues" evidence="1">
    <location>
        <begin position="190"/>
        <end position="199"/>
    </location>
</feature>
<evidence type="ECO:0000313" key="2">
    <source>
        <dbReference type="EMBL" id="TDK26173.1"/>
    </source>
</evidence>
<feature type="region of interest" description="Disordered" evidence="1">
    <location>
        <begin position="179"/>
        <end position="199"/>
    </location>
</feature>
<reference evidence="2 3" key="1">
    <citation type="submission" date="2019-03" db="EMBL/GenBank/DDBJ databases">
        <title>Luteimonas zhaokaii sp.nov., isolated from the rectal contents of Plateau pika in Yushu, Qinghai Province, China.</title>
        <authorList>
            <person name="Zhang G."/>
        </authorList>
    </citation>
    <scope>NUCLEOTIDE SEQUENCE [LARGE SCALE GENOMIC DNA]</scope>
    <source>
        <strain evidence="2 3">B9</strain>
    </source>
</reference>
<dbReference type="Proteomes" id="UP000294796">
    <property type="component" value="Unassembled WGS sequence"/>
</dbReference>
<organism evidence="2 3">
    <name type="scientific">Luteimonas aestuarii</name>
    <dbReference type="NCBI Taxonomy" id="453837"/>
    <lineage>
        <taxon>Bacteria</taxon>
        <taxon>Pseudomonadati</taxon>
        <taxon>Pseudomonadota</taxon>
        <taxon>Gammaproteobacteria</taxon>
        <taxon>Lysobacterales</taxon>
        <taxon>Lysobacteraceae</taxon>
        <taxon>Luteimonas</taxon>
    </lineage>
</organism>